<keyword evidence="2" id="KW-1133">Transmembrane helix</keyword>
<feature type="transmembrane region" description="Helical" evidence="2">
    <location>
        <begin position="51"/>
        <end position="71"/>
    </location>
</feature>
<keyword evidence="2" id="KW-0472">Membrane</keyword>
<organism evidence="3 4">
    <name type="scientific">Paraphaeosphaeria minitans</name>
    <dbReference type="NCBI Taxonomy" id="565426"/>
    <lineage>
        <taxon>Eukaryota</taxon>
        <taxon>Fungi</taxon>
        <taxon>Dikarya</taxon>
        <taxon>Ascomycota</taxon>
        <taxon>Pezizomycotina</taxon>
        <taxon>Dothideomycetes</taxon>
        <taxon>Pleosporomycetidae</taxon>
        <taxon>Pleosporales</taxon>
        <taxon>Massarineae</taxon>
        <taxon>Didymosphaeriaceae</taxon>
        <taxon>Paraphaeosphaeria</taxon>
    </lineage>
</organism>
<feature type="region of interest" description="Disordered" evidence="1">
    <location>
        <begin position="392"/>
        <end position="433"/>
    </location>
</feature>
<keyword evidence="2" id="KW-0812">Transmembrane</keyword>
<dbReference type="PANTHER" id="PTHR35184">
    <property type="entry name" value="YALI0C10208P"/>
    <property type="match status" value="1"/>
</dbReference>
<feature type="compositionally biased region" description="Polar residues" evidence="1">
    <location>
        <begin position="418"/>
        <end position="427"/>
    </location>
</feature>
<proteinExistence type="predicted"/>
<evidence type="ECO:0000313" key="3">
    <source>
        <dbReference type="EMBL" id="KAF9740161.1"/>
    </source>
</evidence>
<feature type="transmembrane region" description="Helical" evidence="2">
    <location>
        <begin position="232"/>
        <end position="256"/>
    </location>
</feature>
<dbReference type="Proteomes" id="UP000756921">
    <property type="component" value="Unassembled WGS sequence"/>
</dbReference>
<dbReference type="InterPro" id="IPR021460">
    <property type="entry name" value="DUF3112"/>
</dbReference>
<feature type="compositionally biased region" description="Low complexity" evidence="1">
    <location>
        <begin position="463"/>
        <end position="474"/>
    </location>
</feature>
<dbReference type="OrthoDB" id="3357002at2759"/>
<feature type="compositionally biased region" description="Low complexity" evidence="1">
    <location>
        <begin position="397"/>
        <end position="417"/>
    </location>
</feature>
<evidence type="ECO:0000256" key="2">
    <source>
        <dbReference type="SAM" id="Phobius"/>
    </source>
</evidence>
<keyword evidence="4" id="KW-1185">Reference proteome</keyword>
<dbReference type="Pfam" id="PF11309">
    <property type="entry name" value="DUF3112"/>
    <property type="match status" value="1"/>
</dbReference>
<evidence type="ECO:0000313" key="4">
    <source>
        <dbReference type="Proteomes" id="UP000756921"/>
    </source>
</evidence>
<feature type="region of interest" description="Disordered" evidence="1">
    <location>
        <begin position="519"/>
        <end position="640"/>
    </location>
</feature>
<name>A0A9P6GRP8_9PLEO</name>
<feature type="compositionally biased region" description="Low complexity" evidence="1">
    <location>
        <begin position="563"/>
        <end position="573"/>
    </location>
</feature>
<feature type="transmembrane region" description="Helical" evidence="2">
    <location>
        <begin position="276"/>
        <end position="300"/>
    </location>
</feature>
<gene>
    <name evidence="3" type="ORF">PMIN01_02796</name>
</gene>
<evidence type="ECO:0000256" key="1">
    <source>
        <dbReference type="SAM" id="MobiDB-lite"/>
    </source>
</evidence>
<dbReference type="PANTHER" id="PTHR35184:SF1">
    <property type="entry name" value="INTEGRAL MEMBRANE PROTEIN"/>
    <property type="match status" value="1"/>
</dbReference>
<reference evidence="3" key="1">
    <citation type="journal article" date="2020" name="Mol. Plant Microbe Interact.">
        <title>Genome Sequence of the Biocontrol Agent Coniothyrium minitans strain Conio (IMI 134523).</title>
        <authorList>
            <person name="Patel D."/>
            <person name="Shittu T.A."/>
            <person name="Baroncelli R."/>
            <person name="Muthumeenakshi S."/>
            <person name="Osborne T.H."/>
            <person name="Janganan T.K."/>
            <person name="Sreenivasaprasad S."/>
        </authorList>
    </citation>
    <scope>NUCLEOTIDE SEQUENCE</scope>
    <source>
        <strain evidence="3">Conio</strain>
    </source>
</reference>
<sequence>MSSPGGPGQAVSGWVLHENTTTDISKGPPQSAPYPPRYIGLGGRPAKIPDIPITSVFLVLYLIFAVVHIKIMKYNKHRGHKFIFNGALFGFCKVRLITMSMRIAWAYYPTNVSLGIAAQVFVYVGTIILYLCNWFFAQRVIRAQHPHIGWSTPYRIFHRAGMIALILALFMIIVASIQQFFTLDSAILRIDRDLQLAAFTYFGAFTLAPLFMLLVSFVVPRRGTEKFGAGRLRNAIAVLFIGSFILALGQCFRTITGWLPEIPVRNEQGQANAIPWYFSKACFYVFNFLTELLVVVFYAVMRVDLRFYVPDGAKKPGDYRAYRESQFNVDMIGNEKRLKRQSGPAGSVNTVASNDTLHEYDASIFEDTRTLADSLRFQSSVMEVDDKTGNWKVRRPSMSANGSIRSSSRPSNMSQSSLWDPTRTTLMNDLAPPVPLLPHSTDWPLRESQLHLGQLPVKEQSRGRSSSSPNRPSRLYTNYLSTPDMEKSDAIDMAIRKLEGNSPPDYDLIVPAAPKPVYRPGSDIPKKHTYAPAPAPASLDKPRKKDYRLSFPPNAASPPPAISPTSTYTTAASDLPAKKDYSAPAAAALPQRPTSSMYSEGNKASINTEAAESEFARFSFEASPRDGSFEDEQNAPRRFP</sequence>
<feature type="transmembrane region" description="Helical" evidence="2">
    <location>
        <begin position="83"/>
        <end position="108"/>
    </location>
</feature>
<comment type="caution">
    <text evidence="3">The sequence shown here is derived from an EMBL/GenBank/DDBJ whole genome shotgun (WGS) entry which is preliminary data.</text>
</comment>
<dbReference type="AlphaFoldDB" id="A0A9P6GRP8"/>
<protein>
    <submittedName>
        <fullName evidence="3">Uncharacterized protein</fullName>
    </submittedName>
</protein>
<feature type="transmembrane region" description="Helical" evidence="2">
    <location>
        <begin position="198"/>
        <end position="220"/>
    </location>
</feature>
<feature type="transmembrane region" description="Helical" evidence="2">
    <location>
        <begin position="156"/>
        <end position="178"/>
    </location>
</feature>
<dbReference type="EMBL" id="WJXW01000002">
    <property type="protein sequence ID" value="KAF9740161.1"/>
    <property type="molecule type" value="Genomic_DNA"/>
</dbReference>
<accession>A0A9P6GRP8</accession>
<feature type="compositionally biased region" description="Polar residues" evidence="1">
    <location>
        <begin position="592"/>
        <end position="610"/>
    </location>
</feature>
<feature type="transmembrane region" description="Helical" evidence="2">
    <location>
        <begin position="114"/>
        <end position="136"/>
    </location>
</feature>
<feature type="region of interest" description="Disordered" evidence="1">
    <location>
        <begin position="454"/>
        <end position="483"/>
    </location>
</feature>